<dbReference type="EMBL" id="JABANO010026183">
    <property type="protein sequence ID" value="KAF4718979.1"/>
    <property type="molecule type" value="Genomic_DNA"/>
</dbReference>
<proteinExistence type="predicted"/>
<evidence type="ECO:0000256" key="1">
    <source>
        <dbReference type="SAM" id="MobiDB-lite"/>
    </source>
</evidence>
<keyword evidence="3" id="KW-1185">Reference proteome</keyword>
<evidence type="ECO:0000313" key="3">
    <source>
        <dbReference type="Proteomes" id="UP000553632"/>
    </source>
</evidence>
<dbReference type="AlphaFoldDB" id="A0A7J6RDX0"/>
<feature type="region of interest" description="Disordered" evidence="1">
    <location>
        <begin position="30"/>
        <end position="54"/>
    </location>
</feature>
<reference evidence="2 3" key="1">
    <citation type="submission" date="2020-04" db="EMBL/GenBank/DDBJ databases">
        <title>Perkinsus olseni comparative genomics.</title>
        <authorList>
            <person name="Bogema D.R."/>
        </authorList>
    </citation>
    <scope>NUCLEOTIDE SEQUENCE [LARGE SCALE GENOMIC DNA]</scope>
    <source>
        <strain evidence="2 3">ATCC PRA-207</strain>
    </source>
</reference>
<dbReference type="Proteomes" id="UP000553632">
    <property type="component" value="Unassembled WGS sequence"/>
</dbReference>
<accession>A0A7J6RDX0</accession>
<sequence>MLVRWSPSPRASSVCRAVLSVRCCSTAFKGPSSGRVKEDDDSAEAATAGEPSEVEMVDPMRTRLSAVPKPESGIARRSVEEALLDERRKKYLQLYESTRGCGGLLLRRCREILRNWGHARTPSLRSAARLVSLLAILMLLFCNAG</sequence>
<evidence type="ECO:0000313" key="2">
    <source>
        <dbReference type="EMBL" id="KAF4718979.1"/>
    </source>
</evidence>
<name>A0A7J6RDX0_PEROL</name>
<gene>
    <name evidence="2" type="ORF">FOZ63_014852</name>
</gene>
<organism evidence="2 3">
    <name type="scientific">Perkinsus olseni</name>
    <name type="common">Perkinsus atlanticus</name>
    <dbReference type="NCBI Taxonomy" id="32597"/>
    <lineage>
        <taxon>Eukaryota</taxon>
        <taxon>Sar</taxon>
        <taxon>Alveolata</taxon>
        <taxon>Perkinsozoa</taxon>
        <taxon>Perkinsea</taxon>
        <taxon>Perkinsida</taxon>
        <taxon>Perkinsidae</taxon>
        <taxon>Perkinsus</taxon>
    </lineage>
</organism>
<protein>
    <submittedName>
        <fullName evidence="2">Uncharacterized protein</fullName>
    </submittedName>
</protein>
<comment type="caution">
    <text evidence="2">The sequence shown here is derived from an EMBL/GenBank/DDBJ whole genome shotgun (WGS) entry which is preliminary data.</text>
</comment>